<dbReference type="SUPFAM" id="SSF90123">
    <property type="entry name" value="ABC transporter transmembrane region"/>
    <property type="match status" value="1"/>
</dbReference>
<evidence type="ECO:0000256" key="7">
    <source>
        <dbReference type="ARBA" id="ARBA00022989"/>
    </source>
</evidence>
<feature type="transmembrane region" description="Helical" evidence="10">
    <location>
        <begin position="158"/>
        <end position="176"/>
    </location>
</feature>
<evidence type="ECO:0000259" key="13">
    <source>
        <dbReference type="PROSITE" id="PS50929"/>
    </source>
</evidence>
<dbReference type="EMBL" id="BOVK01000007">
    <property type="protein sequence ID" value="GIQ67780.1"/>
    <property type="molecule type" value="Genomic_DNA"/>
</dbReference>
<accession>A0A8J4H1C8</accession>
<keyword evidence="5" id="KW-0547">Nucleotide-binding</keyword>
<dbReference type="GO" id="GO:0015421">
    <property type="term" value="F:ABC-type oligopeptide transporter activity"/>
    <property type="evidence" value="ECO:0007669"/>
    <property type="project" value="TreeGrafter"/>
</dbReference>
<evidence type="ECO:0000256" key="9">
    <source>
        <dbReference type="ARBA" id="ARBA00023159"/>
    </source>
</evidence>
<feature type="transmembrane region" description="Helical" evidence="10">
    <location>
        <begin position="14"/>
        <end position="34"/>
    </location>
</feature>
<dbReference type="Gene3D" id="2.60.120.10">
    <property type="entry name" value="Jelly Rolls"/>
    <property type="match status" value="1"/>
</dbReference>
<keyword evidence="6 14" id="KW-0067">ATP-binding</keyword>
<dbReference type="PROSITE" id="PS50893">
    <property type="entry name" value="ABC_TRANSPORTER_2"/>
    <property type="match status" value="1"/>
</dbReference>
<evidence type="ECO:0000259" key="11">
    <source>
        <dbReference type="PROSITE" id="PS50042"/>
    </source>
</evidence>
<dbReference type="RefSeq" id="WP_213410433.1">
    <property type="nucleotide sequence ID" value="NZ_QQSZ01000001.1"/>
</dbReference>
<dbReference type="GO" id="GO:0016887">
    <property type="term" value="F:ATP hydrolysis activity"/>
    <property type="evidence" value="ECO:0007669"/>
    <property type="project" value="InterPro"/>
</dbReference>
<dbReference type="SMART" id="SM00382">
    <property type="entry name" value="AAA"/>
    <property type="match status" value="1"/>
</dbReference>
<dbReference type="Pfam" id="PF00664">
    <property type="entry name" value="ABC_membrane"/>
    <property type="match status" value="1"/>
</dbReference>
<dbReference type="Gene3D" id="1.20.1560.10">
    <property type="entry name" value="ABC transporter type 1, transmembrane domain"/>
    <property type="match status" value="1"/>
</dbReference>
<dbReference type="PROSITE" id="PS50042">
    <property type="entry name" value="CNMP_BINDING_3"/>
    <property type="match status" value="1"/>
</dbReference>
<dbReference type="PROSITE" id="PS50929">
    <property type="entry name" value="ABC_TM1F"/>
    <property type="match status" value="1"/>
</dbReference>
<dbReference type="InterPro" id="IPR018490">
    <property type="entry name" value="cNMP-bd_dom_sf"/>
</dbReference>
<evidence type="ECO:0000256" key="8">
    <source>
        <dbReference type="ARBA" id="ARBA00023136"/>
    </source>
</evidence>
<evidence type="ECO:0000259" key="12">
    <source>
        <dbReference type="PROSITE" id="PS50893"/>
    </source>
</evidence>
<dbReference type="Gene3D" id="3.40.50.300">
    <property type="entry name" value="P-loop containing nucleotide triphosphate hydrolases"/>
    <property type="match status" value="1"/>
</dbReference>
<evidence type="ECO:0000313" key="15">
    <source>
        <dbReference type="Proteomes" id="UP000677918"/>
    </source>
</evidence>
<dbReference type="CDD" id="cd07346">
    <property type="entry name" value="ABC_6TM_exporters"/>
    <property type="match status" value="1"/>
</dbReference>
<evidence type="ECO:0000256" key="4">
    <source>
        <dbReference type="ARBA" id="ARBA00022692"/>
    </source>
</evidence>
<comment type="caution">
    <text evidence="14">The sequence shown here is derived from an EMBL/GenBank/DDBJ whole genome shotgun (WGS) entry which is preliminary data.</text>
</comment>
<dbReference type="InterPro" id="IPR027417">
    <property type="entry name" value="P-loop_NTPase"/>
</dbReference>
<dbReference type="InterPro" id="IPR003439">
    <property type="entry name" value="ABC_transporter-like_ATP-bd"/>
</dbReference>
<dbReference type="PROSITE" id="PS00211">
    <property type="entry name" value="ABC_TRANSPORTER_1"/>
    <property type="match status" value="1"/>
</dbReference>
<dbReference type="PANTHER" id="PTHR43394">
    <property type="entry name" value="ATP-DEPENDENT PERMEASE MDL1, MITOCHONDRIAL"/>
    <property type="match status" value="1"/>
</dbReference>
<keyword evidence="2" id="KW-0813">Transport</keyword>
<keyword evidence="7 10" id="KW-1133">Transmembrane helix</keyword>
<evidence type="ECO:0000313" key="14">
    <source>
        <dbReference type="EMBL" id="GIQ67780.1"/>
    </source>
</evidence>
<dbReference type="InterPro" id="IPR036640">
    <property type="entry name" value="ABC1_TM_sf"/>
</dbReference>
<reference evidence="14" key="1">
    <citation type="submission" date="2021-04" db="EMBL/GenBank/DDBJ databases">
        <title>Draft genome sequence of Xylanibacillus composti strain K13.</title>
        <authorList>
            <person name="Uke A."/>
            <person name="Chhe C."/>
            <person name="Baramee S."/>
            <person name="Kosugi A."/>
        </authorList>
    </citation>
    <scope>NUCLEOTIDE SEQUENCE</scope>
    <source>
        <strain evidence="14">K13</strain>
    </source>
</reference>
<dbReference type="FunFam" id="3.40.50.300:FF:000221">
    <property type="entry name" value="Multidrug ABC transporter ATP-binding protein"/>
    <property type="match status" value="1"/>
</dbReference>
<dbReference type="SUPFAM" id="SSF51206">
    <property type="entry name" value="cAMP-binding domain-like"/>
    <property type="match status" value="1"/>
</dbReference>
<feature type="domain" description="ABC transporter" evidence="12">
    <location>
        <begin position="336"/>
        <end position="570"/>
    </location>
</feature>
<feature type="transmembrane region" description="Helical" evidence="10">
    <location>
        <begin position="278"/>
        <end position="299"/>
    </location>
</feature>
<dbReference type="InterPro" id="IPR000595">
    <property type="entry name" value="cNMP-bd_dom"/>
</dbReference>
<dbReference type="PANTHER" id="PTHR43394:SF1">
    <property type="entry name" value="ATP-BINDING CASSETTE SUB-FAMILY B MEMBER 10, MITOCHONDRIAL"/>
    <property type="match status" value="1"/>
</dbReference>
<dbReference type="InterPro" id="IPR017871">
    <property type="entry name" value="ABC_transporter-like_CS"/>
</dbReference>
<dbReference type="CDD" id="cd00038">
    <property type="entry name" value="CAP_ED"/>
    <property type="match status" value="1"/>
</dbReference>
<name>A0A8J4H1C8_9BACL</name>
<dbReference type="SUPFAM" id="SSF52540">
    <property type="entry name" value="P-loop containing nucleoside triphosphate hydrolases"/>
    <property type="match status" value="1"/>
</dbReference>
<dbReference type="InterPro" id="IPR039421">
    <property type="entry name" value="Type_1_exporter"/>
</dbReference>
<gene>
    <name evidence="14" type="ORF">XYCOK13_06040</name>
</gene>
<feature type="domain" description="ABC transmembrane type-1" evidence="13">
    <location>
        <begin position="22"/>
        <end position="301"/>
    </location>
</feature>
<keyword evidence="8 10" id="KW-0472">Membrane</keyword>
<dbReference type="InterPro" id="IPR014710">
    <property type="entry name" value="RmlC-like_jellyroll"/>
</dbReference>
<keyword evidence="4 10" id="KW-0812">Transmembrane</keyword>
<dbReference type="Pfam" id="PF00027">
    <property type="entry name" value="cNMP_binding"/>
    <property type="match status" value="1"/>
</dbReference>
<dbReference type="SMART" id="SM00100">
    <property type="entry name" value="cNMP"/>
    <property type="match status" value="1"/>
</dbReference>
<keyword evidence="9" id="KW-0010">Activator</keyword>
<comment type="subcellular location">
    <subcellularLocation>
        <location evidence="1">Cell membrane</location>
        <topology evidence="1">Multi-pass membrane protein</topology>
    </subcellularLocation>
</comment>
<dbReference type="PRINTS" id="PR00103">
    <property type="entry name" value="CAMPKINASE"/>
</dbReference>
<dbReference type="InterPro" id="IPR003593">
    <property type="entry name" value="AAA+_ATPase"/>
</dbReference>
<keyword evidence="3" id="KW-1003">Cell membrane</keyword>
<dbReference type="Pfam" id="PF00005">
    <property type="entry name" value="ABC_tran"/>
    <property type="match status" value="1"/>
</dbReference>
<keyword evidence="15" id="KW-1185">Reference proteome</keyword>
<evidence type="ECO:0000256" key="10">
    <source>
        <dbReference type="SAM" id="Phobius"/>
    </source>
</evidence>
<sequence length="714" mass="80212">MYVLRSILKLSRPYWPIMSVFFLCLLVESAYSALTPMSFKYLIDDAFYPKDIRMFGFILIVLLIGGLLALGAGLFGEHLMALVNEKAIFQLRKRLFDKMLHMPIPFYQAYDHGTLMSRLTADVLTVDRVMTGVVPSVFKGLFGLMVGLFLLFQLEWKLASMMVVGFALLFFSPKLMTKKAEQSTIAFRKEQDAYMGTVDELLRGHRVIKGLNLQNSMAESVKIRLQGMFDKGFRLTYHYALLDRIPIMAFMLLNVGVIITGGFLIFRDDLQVGEFIAFYTIFLNVGNAVSSLSQLFPALMEAEVSFRRLDDILDYTGPDEDHAQKRIPLTTLKQDIRFDHVTFSYNSDVKALDDVSFHIPAGKLTAFVGPSGSGKSTALQLLIRFYHPQKGAVRIGETDLRHIDEAQFRQQTGIVFQDSFLFNTTIADNIRMPNPDASDSQVREAAKSAQIHDFIMALPEQYATQIQDYGANLSGGQRQRMAIARAFMRNPELLVLDEVTSALDPSTEAEINTLIEGFRGAGTIVTVTHRLASVKNADQIIVFHKGRVAEVGTHDSLIAQGGIYQEMWDKQQGFHLTADGFHAKVTGERLAKLSFFQGIPSEQLDSISELFVAEKYEAAQTVIRQHDPGDKFYIIVRGQVSVVIDETRVAVLEDGDHFGEIALLRNVPRTADVITQTPTLLLSLRSDQLHGLSQQFPVIRRVLEQSLKDRFSGK</sequence>
<dbReference type="Proteomes" id="UP000677918">
    <property type="component" value="Unassembled WGS sequence"/>
</dbReference>
<evidence type="ECO:0000256" key="3">
    <source>
        <dbReference type="ARBA" id="ARBA00022475"/>
    </source>
</evidence>
<evidence type="ECO:0000256" key="5">
    <source>
        <dbReference type="ARBA" id="ARBA00022741"/>
    </source>
</evidence>
<evidence type="ECO:0000256" key="1">
    <source>
        <dbReference type="ARBA" id="ARBA00004651"/>
    </source>
</evidence>
<dbReference type="InterPro" id="IPR011527">
    <property type="entry name" value="ABC1_TM_dom"/>
</dbReference>
<feature type="transmembrane region" description="Helical" evidence="10">
    <location>
        <begin position="54"/>
        <end position="76"/>
    </location>
</feature>
<evidence type="ECO:0000256" key="6">
    <source>
        <dbReference type="ARBA" id="ARBA00022840"/>
    </source>
</evidence>
<evidence type="ECO:0000256" key="2">
    <source>
        <dbReference type="ARBA" id="ARBA00022448"/>
    </source>
</evidence>
<organism evidence="14 15">
    <name type="scientific">Xylanibacillus composti</name>
    <dbReference type="NCBI Taxonomy" id="1572762"/>
    <lineage>
        <taxon>Bacteria</taxon>
        <taxon>Bacillati</taxon>
        <taxon>Bacillota</taxon>
        <taxon>Bacilli</taxon>
        <taxon>Bacillales</taxon>
        <taxon>Paenibacillaceae</taxon>
        <taxon>Xylanibacillus</taxon>
    </lineage>
</organism>
<dbReference type="GO" id="GO:0005886">
    <property type="term" value="C:plasma membrane"/>
    <property type="evidence" value="ECO:0007669"/>
    <property type="project" value="UniProtKB-SubCell"/>
</dbReference>
<feature type="domain" description="Cyclic nucleotide-binding" evidence="11">
    <location>
        <begin position="595"/>
        <end position="710"/>
    </location>
</feature>
<dbReference type="AlphaFoldDB" id="A0A8J4H1C8"/>
<dbReference type="PROSITE" id="PS00889">
    <property type="entry name" value="CNMP_BINDING_2"/>
    <property type="match status" value="1"/>
</dbReference>
<dbReference type="GO" id="GO:0005524">
    <property type="term" value="F:ATP binding"/>
    <property type="evidence" value="ECO:0007669"/>
    <property type="project" value="UniProtKB-KW"/>
</dbReference>
<protein>
    <submittedName>
        <fullName evidence="14">Multidrug ABC transporter ATP-binding protein</fullName>
    </submittedName>
</protein>
<feature type="transmembrane region" description="Helical" evidence="10">
    <location>
        <begin position="133"/>
        <end position="152"/>
    </location>
</feature>
<feature type="transmembrane region" description="Helical" evidence="10">
    <location>
        <begin position="247"/>
        <end position="266"/>
    </location>
</feature>
<proteinExistence type="predicted"/>
<dbReference type="InterPro" id="IPR018488">
    <property type="entry name" value="cNMP-bd_CS"/>
</dbReference>